<dbReference type="KEGG" id="dpa:109541721"/>
<reference evidence="6" key="2">
    <citation type="submission" date="2024-08" db="UniProtKB">
        <authorList>
            <consortium name="EnsemblMetazoa"/>
        </authorList>
    </citation>
    <scope>IDENTIFICATION</scope>
</reference>
<evidence type="ECO:0008006" key="8">
    <source>
        <dbReference type="Google" id="ProtNLM"/>
    </source>
</evidence>
<evidence type="ECO:0000256" key="3">
    <source>
        <dbReference type="ARBA" id="ARBA00024020"/>
    </source>
</evidence>
<keyword evidence="1" id="KW-0677">Repeat</keyword>
<dbReference type="SUPFAM" id="SSF48452">
    <property type="entry name" value="TPR-like"/>
    <property type="match status" value="1"/>
</dbReference>
<dbReference type="InterPro" id="IPR011990">
    <property type="entry name" value="TPR-like_helical_dom_sf"/>
</dbReference>
<organism evidence="6 7">
    <name type="scientific">Dendroctonus ponderosae</name>
    <name type="common">Mountain pine beetle</name>
    <dbReference type="NCBI Taxonomy" id="77166"/>
    <lineage>
        <taxon>Eukaryota</taxon>
        <taxon>Metazoa</taxon>
        <taxon>Ecdysozoa</taxon>
        <taxon>Arthropoda</taxon>
        <taxon>Hexapoda</taxon>
        <taxon>Insecta</taxon>
        <taxon>Pterygota</taxon>
        <taxon>Neoptera</taxon>
        <taxon>Endopterygota</taxon>
        <taxon>Coleoptera</taxon>
        <taxon>Polyphaga</taxon>
        <taxon>Cucujiformia</taxon>
        <taxon>Curculionidae</taxon>
        <taxon>Scolytinae</taxon>
        <taxon>Dendroctonus</taxon>
    </lineage>
</organism>
<protein>
    <recommendedName>
        <fullName evidence="8">Tetratricopeptide repeat protein 27</fullName>
    </recommendedName>
</protein>
<proteinExistence type="inferred from homology"/>
<dbReference type="RefSeq" id="XP_019766207.1">
    <property type="nucleotide sequence ID" value="XM_019910648.2"/>
</dbReference>
<feature type="repeat" description="TPR" evidence="4">
    <location>
        <begin position="562"/>
        <end position="595"/>
    </location>
</feature>
<dbReference type="AlphaFoldDB" id="A0AAR5PZ32"/>
<evidence type="ECO:0000256" key="5">
    <source>
        <dbReference type="SAM" id="MobiDB-lite"/>
    </source>
</evidence>
<keyword evidence="7" id="KW-1185">Reference proteome</keyword>
<sequence>MDDIAGLLHEYLLVAKSVEESEKELAREELKTTFESLQNLMLDEDIWKLFLDEQYDIADIKSRLNVKDDQERCQIFKFGMSCLITFTQANFTGPHPCEKVVNFLKQDMFKKQDFHKMLSYNNEEINCKTEFPQLLATAKIIFEWCIVNSIINIWWYWRALYLHQQILDELSPSLLSDADRLYKLLMSNFKIKATGRSFFEATKAALDIEIAQLYLLFRLVGKANGHIESAKKLMDLNYEYVGILGKRTRHQEKEIPQLALKVSLNETEAQKSGSSDENPHPMSCQCDGECEFEQKKQQTNTIDTFLTTDDAVLPKNLPLNDDVRLDHVALSKNVNENLVLSNISQKLMLTIVQQMLISKPADELQHEEILPFVESILAQKNTFCVRVVSLLLRCRAESKNRRTVERALRQCEEVLSAFRKDQPEAFDRFHDVFGSGLPAMWKVTIEYADLLLNIGLPKNALDLYLKLQLWEEVIVCYTLMNQRHKAAEVIAQQLEKKPTVKLLCLLGDATDDITCYEKAWELSKRRSHRAQRHWGNHLYAKKNYADCIPHFEKSVSINPLQANVWFRLGFAAHQTENWQVAATAYKRYTTLEPDGFEAWNNLAQAYLKIGNKRSAHQALSEALKCNYENWKVWENFLIVSSDISMYFDVIRAYHRMLDLKEKYINIHVLGELVCDVVDNSIDCEGLPAARFLQKTRELLGRVVSIHPGEGIMWDLYAKVAPTAALKAQRFQRAFKAYTRNVDWHKDPKQCNQVLYVCFELSEIALMPEIDASNTLLNSTKMILTCVFSALQSQAYAENKEAVDRLAITFDVLIRKMTNKDASK</sequence>
<dbReference type="GeneID" id="109541721"/>
<dbReference type="EnsemblMetazoa" id="XM_019910648.1">
    <property type="protein sequence ID" value="XP_019766207.1"/>
    <property type="gene ID" value="LOC109541721"/>
</dbReference>
<feature type="region of interest" description="Disordered" evidence="5">
    <location>
        <begin position="266"/>
        <end position="285"/>
    </location>
</feature>
<keyword evidence="2 4" id="KW-0802">TPR repeat</keyword>
<dbReference type="Proteomes" id="UP000019118">
    <property type="component" value="Unassembled WGS sequence"/>
</dbReference>
<dbReference type="PANTHER" id="PTHR16193:SF0">
    <property type="entry name" value="TETRATRICOPEPTIDE REPEAT PROTEIN 27"/>
    <property type="match status" value="1"/>
</dbReference>
<feature type="compositionally biased region" description="Polar residues" evidence="5">
    <location>
        <begin position="266"/>
        <end position="276"/>
    </location>
</feature>
<evidence type="ECO:0000256" key="4">
    <source>
        <dbReference type="PROSITE-ProRule" id="PRU00339"/>
    </source>
</evidence>
<evidence type="ECO:0000313" key="7">
    <source>
        <dbReference type="Proteomes" id="UP000019118"/>
    </source>
</evidence>
<reference evidence="7" key="1">
    <citation type="journal article" date="2013" name="Genome Biol.">
        <title>Draft genome of the mountain pine beetle, Dendroctonus ponderosae Hopkins, a major forest pest.</title>
        <authorList>
            <person name="Keeling C.I."/>
            <person name="Yuen M.M."/>
            <person name="Liao N.Y."/>
            <person name="Docking T.R."/>
            <person name="Chan S.K."/>
            <person name="Taylor G.A."/>
            <person name="Palmquist D.L."/>
            <person name="Jackman S.D."/>
            <person name="Nguyen A."/>
            <person name="Li M."/>
            <person name="Henderson H."/>
            <person name="Janes J.K."/>
            <person name="Zhao Y."/>
            <person name="Pandoh P."/>
            <person name="Moore R."/>
            <person name="Sperling F.A."/>
            <person name="Huber D.P."/>
            <person name="Birol I."/>
            <person name="Jones S.J."/>
            <person name="Bohlmann J."/>
        </authorList>
    </citation>
    <scope>NUCLEOTIDE SEQUENCE</scope>
</reference>
<comment type="similarity">
    <text evidence="3">Belongs to the TTC27 family.</text>
</comment>
<evidence type="ECO:0000256" key="2">
    <source>
        <dbReference type="ARBA" id="ARBA00022803"/>
    </source>
</evidence>
<dbReference type="InterPro" id="IPR019734">
    <property type="entry name" value="TPR_rpt"/>
</dbReference>
<evidence type="ECO:0000313" key="6">
    <source>
        <dbReference type="EnsemblMetazoa" id="XP_019766207.1"/>
    </source>
</evidence>
<feature type="repeat" description="TPR" evidence="4">
    <location>
        <begin position="596"/>
        <end position="629"/>
    </location>
</feature>
<dbReference type="SMART" id="SM00028">
    <property type="entry name" value="TPR"/>
    <property type="match status" value="3"/>
</dbReference>
<dbReference type="Gene3D" id="1.25.40.10">
    <property type="entry name" value="Tetratricopeptide repeat domain"/>
    <property type="match status" value="1"/>
</dbReference>
<dbReference type="InterPro" id="IPR044244">
    <property type="entry name" value="TTC27/Emw1"/>
</dbReference>
<dbReference type="PROSITE" id="PS50005">
    <property type="entry name" value="TPR"/>
    <property type="match status" value="2"/>
</dbReference>
<dbReference type="PANTHER" id="PTHR16193">
    <property type="entry name" value="TETRATRICOPEPTIDE REPEAT PROTEIN 27"/>
    <property type="match status" value="1"/>
</dbReference>
<name>A0AAR5PZ32_DENPD</name>
<evidence type="ECO:0000256" key="1">
    <source>
        <dbReference type="ARBA" id="ARBA00022737"/>
    </source>
</evidence>
<accession>A0AAR5PZ32</accession>